<dbReference type="InterPro" id="IPR052704">
    <property type="entry name" value="ECF_Sigma-70_Domain"/>
</dbReference>
<dbReference type="Gene3D" id="3.10.450.50">
    <property type="match status" value="1"/>
</dbReference>
<dbReference type="InterPro" id="IPR032710">
    <property type="entry name" value="NTF2-like_dom_sf"/>
</dbReference>
<dbReference type="SUPFAM" id="SSF54427">
    <property type="entry name" value="NTF2-like"/>
    <property type="match status" value="1"/>
</dbReference>
<name>A0ABD5E392_9ACTN</name>
<dbReference type="Proteomes" id="UP001183607">
    <property type="component" value="Unassembled WGS sequence"/>
</dbReference>
<evidence type="ECO:0000256" key="3">
    <source>
        <dbReference type="ARBA" id="ARBA00023015"/>
    </source>
</evidence>
<keyword evidence="3" id="KW-0805">Transcription regulation</keyword>
<feature type="domain" description="RNA polymerase sigma factor 70 region 4 type 2" evidence="7">
    <location>
        <begin position="109"/>
        <end position="160"/>
    </location>
</feature>
<proteinExistence type="inferred from homology"/>
<dbReference type="NCBIfam" id="TIGR02937">
    <property type="entry name" value="sigma70-ECF"/>
    <property type="match status" value="1"/>
</dbReference>
<evidence type="ECO:0000256" key="2">
    <source>
        <dbReference type="ARBA" id="ARBA00011344"/>
    </source>
</evidence>
<comment type="similarity">
    <text evidence="1">Belongs to the sigma-70 factor family. ECF subfamily.</text>
</comment>
<dbReference type="NCBIfam" id="NF007214">
    <property type="entry name" value="PRK09636.1"/>
    <property type="match status" value="1"/>
</dbReference>
<dbReference type="InterPro" id="IPR013324">
    <property type="entry name" value="RNA_pol_sigma_r3/r4-like"/>
</dbReference>
<evidence type="ECO:0000259" key="7">
    <source>
        <dbReference type="Pfam" id="PF08281"/>
    </source>
</evidence>
<dbReference type="InterPro" id="IPR007627">
    <property type="entry name" value="RNA_pol_sigma70_r2"/>
</dbReference>
<evidence type="ECO:0000256" key="1">
    <source>
        <dbReference type="ARBA" id="ARBA00010641"/>
    </source>
</evidence>
<gene>
    <name evidence="8" type="ORF">RM574_09570</name>
</gene>
<protein>
    <submittedName>
        <fullName evidence="8">RNA polymerase sigma-70 factor</fullName>
    </submittedName>
</protein>
<evidence type="ECO:0000256" key="4">
    <source>
        <dbReference type="ARBA" id="ARBA00023082"/>
    </source>
</evidence>
<dbReference type="GO" id="GO:0016987">
    <property type="term" value="F:sigma factor activity"/>
    <property type="evidence" value="ECO:0007669"/>
    <property type="project" value="UniProtKB-KW"/>
</dbReference>
<dbReference type="InterPro" id="IPR013249">
    <property type="entry name" value="RNA_pol_sigma70_r4_t2"/>
</dbReference>
<dbReference type="Pfam" id="PF08281">
    <property type="entry name" value="Sigma70_r4_2"/>
    <property type="match status" value="1"/>
</dbReference>
<keyword evidence="5" id="KW-0804">Transcription</keyword>
<reference evidence="9" key="1">
    <citation type="submission" date="2023-07" db="EMBL/GenBank/DDBJ databases">
        <title>30 novel species of actinomycetes from the DSMZ collection.</title>
        <authorList>
            <person name="Nouioui I."/>
        </authorList>
    </citation>
    <scope>NUCLEOTIDE SEQUENCE [LARGE SCALE GENOMIC DNA]</scope>
    <source>
        <strain evidence="9">DSM 41982</strain>
    </source>
</reference>
<evidence type="ECO:0000313" key="9">
    <source>
        <dbReference type="Proteomes" id="UP001183607"/>
    </source>
</evidence>
<sequence>MITDSVREFETERPRLFGLAYRMLGSAQEAEDVVQDAYLRWAGTDRAAVRTPGAWLTTTVTRLCLTVLDSARVRRERYVGPWLPEPVLTSGGALGPMESAEQREEVSSALLLLLERLSPPERAVYVLHHAFGYGHREIAGILGLSESGARQHLRRARARLAEERARYAVESERQRALVETFLAASRAGDVSELVSLLAEDVSWWSDGGGRVPAARKIVVGREPVAGLIRMALEKWLVDAEFRPAQINGAPALLFFADGRLGGVMEVSGGAEGITQIRAVLNPEKLGYLAEQLGAGEAS</sequence>
<keyword evidence="4" id="KW-0731">Sigma factor</keyword>
<feature type="domain" description="RNA polymerase sigma-70 region 2" evidence="6">
    <location>
        <begin position="9"/>
        <end position="70"/>
    </location>
</feature>
<dbReference type="Pfam" id="PF04542">
    <property type="entry name" value="Sigma70_r2"/>
    <property type="match status" value="1"/>
</dbReference>
<dbReference type="Gene3D" id="1.10.10.10">
    <property type="entry name" value="Winged helix-like DNA-binding domain superfamily/Winged helix DNA-binding domain"/>
    <property type="match status" value="1"/>
</dbReference>
<dbReference type="InterPro" id="IPR013325">
    <property type="entry name" value="RNA_pol_sigma_r2"/>
</dbReference>
<evidence type="ECO:0000259" key="6">
    <source>
        <dbReference type="Pfam" id="PF04542"/>
    </source>
</evidence>
<dbReference type="PANTHER" id="PTHR30173">
    <property type="entry name" value="SIGMA 19 FACTOR"/>
    <property type="match status" value="1"/>
</dbReference>
<dbReference type="RefSeq" id="WP_311676900.1">
    <property type="nucleotide sequence ID" value="NZ_JAVRER010000010.1"/>
</dbReference>
<dbReference type="NCBIfam" id="TIGR02957">
    <property type="entry name" value="SigX4"/>
    <property type="match status" value="1"/>
</dbReference>
<dbReference type="SUPFAM" id="SSF88946">
    <property type="entry name" value="Sigma2 domain of RNA polymerase sigma factors"/>
    <property type="match status" value="1"/>
</dbReference>
<evidence type="ECO:0000256" key="5">
    <source>
        <dbReference type="ARBA" id="ARBA00023163"/>
    </source>
</evidence>
<dbReference type="InterPro" id="IPR036388">
    <property type="entry name" value="WH-like_DNA-bd_sf"/>
</dbReference>
<accession>A0ABD5E392</accession>
<comment type="caution">
    <text evidence="8">The sequence shown here is derived from an EMBL/GenBank/DDBJ whole genome shotgun (WGS) entry which is preliminary data.</text>
</comment>
<comment type="subunit">
    <text evidence="2">Interacts transiently with the RNA polymerase catalytic core formed by RpoA, RpoB, RpoC and RpoZ (2 alpha, 1 beta, 1 beta' and 1 omega subunit) to form the RNA polymerase holoenzyme that can initiate transcription.</text>
</comment>
<dbReference type="EMBL" id="JAVRER010000010">
    <property type="protein sequence ID" value="MDT0415737.1"/>
    <property type="molecule type" value="Genomic_DNA"/>
</dbReference>
<dbReference type="AlphaFoldDB" id="A0ABD5E392"/>
<dbReference type="SUPFAM" id="SSF88659">
    <property type="entry name" value="Sigma3 and sigma4 domains of RNA polymerase sigma factors"/>
    <property type="match status" value="1"/>
</dbReference>
<evidence type="ECO:0000313" key="8">
    <source>
        <dbReference type="EMBL" id="MDT0415737.1"/>
    </source>
</evidence>
<dbReference type="Gene3D" id="1.10.1740.10">
    <property type="match status" value="1"/>
</dbReference>
<dbReference type="InterPro" id="IPR014284">
    <property type="entry name" value="RNA_pol_sigma-70_dom"/>
</dbReference>
<dbReference type="InterPro" id="IPR014303">
    <property type="entry name" value="RNA_pol_sigma-70_ECF"/>
</dbReference>
<dbReference type="PANTHER" id="PTHR30173:SF36">
    <property type="entry name" value="ECF RNA POLYMERASE SIGMA FACTOR SIGJ"/>
    <property type="match status" value="1"/>
</dbReference>
<organism evidence="8 9">
    <name type="scientific">Streptomyces evansiae</name>
    <dbReference type="NCBI Taxonomy" id="3075535"/>
    <lineage>
        <taxon>Bacteria</taxon>
        <taxon>Bacillati</taxon>
        <taxon>Actinomycetota</taxon>
        <taxon>Actinomycetes</taxon>
        <taxon>Kitasatosporales</taxon>
        <taxon>Streptomycetaceae</taxon>
        <taxon>Streptomyces</taxon>
    </lineage>
</organism>